<organism evidence="1 2">
    <name type="scientific">Pseudoclavibacter chungangensis</name>
    <dbReference type="NCBI Taxonomy" id="587635"/>
    <lineage>
        <taxon>Bacteria</taxon>
        <taxon>Bacillati</taxon>
        <taxon>Actinomycetota</taxon>
        <taxon>Actinomycetes</taxon>
        <taxon>Micrococcales</taxon>
        <taxon>Microbacteriaceae</taxon>
        <taxon>Pseudoclavibacter</taxon>
    </lineage>
</organism>
<evidence type="ECO:0000313" key="2">
    <source>
        <dbReference type="Proteomes" id="UP000467240"/>
    </source>
</evidence>
<dbReference type="SMART" id="SM01101">
    <property type="entry name" value="CRISPR_assoc"/>
    <property type="match status" value="1"/>
</dbReference>
<dbReference type="NCBIfam" id="TIGR01907">
    <property type="entry name" value="casE_Cse3"/>
    <property type="match status" value="1"/>
</dbReference>
<dbReference type="CDD" id="cd09727">
    <property type="entry name" value="Cas6_I-E"/>
    <property type="match status" value="1"/>
</dbReference>
<dbReference type="Proteomes" id="UP000467240">
    <property type="component" value="Unassembled WGS sequence"/>
</dbReference>
<protein>
    <submittedName>
        <fullName evidence="1">Type I-E CRISPR-associated protein Cas6/Cse3/CasE</fullName>
    </submittedName>
</protein>
<proteinExistence type="predicted"/>
<dbReference type="Gene3D" id="3.30.70.1210">
    <property type="entry name" value="Crispr-associated protein, domain 2"/>
    <property type="match status" value="1"/>
</dbReference>
<dbReference type="OrthoDB" id="9795689at2"/>
<dbReference type="SUPFAM" id="SSF117987">
    <property type="entry name" value="CRISPR-associated protein"/>
    <property type="match status" value="2"/>
</dbReference>
<accession>A0A7J5C299</accession>
<evidence type="ECO:0000313" key="1">
    <source>
        <dbReference type="EMBL" id="KAB1662635.1"/>
    </source>
</evidence>
<name>A0A7J5C299_9MICO</name>
<keyword evidence="2" id="KW-1185">Reference proteome</keyword>
<dbReference type="AlphaFoldDB" id="A0A7J5C299"/>
<dbReference type="EMBL" id="WBJZ01000001">
    <property type="protein sequence ID" value="KAB1662635.1"/>
    <property type="molecule type" value="Genomic_DNA"/>
</dbReference>
<comment type="caution">
    <text evidence="1">The sequence shown here is derived from an EMBL/GenBank/DDBJ whole genome shotgun (WGS) entry which is preliminary data.</text>
</comment>
<gene>
    <name evidence="1" type="primary">cas6e</name>
    <name evidence="1" type="ORF">F8O01_01125</name>
</gene>
<dbReference type="InterPro" id="IPR010179">
    <property type="entry name" value="CRISPR-assoc_prot_Cse3"/>
</dbReference>
<dbReference type="Pfam" id="PF08798">
    <property type="entry name" value="CRISPR_assoc"/>
    <property type="match status" value="1"/>
</dbReference>
<sequence length="233" mass="25969">MFFTRMALNGARRGAGRLLASPQLMHAAVLASFPPRPEGEASEGRVLWRVDVDGPHRWLYVLSPERPDLTAVVEQAGWPLAGTWETKPYDSLLDRVRLGGEYRFALVANPVRDVRVGQRRSKRLPHVTVAQQEQWLREKSVRAGFELLATDREVLDAAGAVRVDRVEELAVSERRDRVFRRGDGKVTLRTARFDGLLRVTDADAFRRVLCSGIGPAKGYGCGLLTVQRIAADA</sequence>
<dbReference type="Gene3D" id="3.30.70.1200">
    <property type="entry name" value="Crispr-associated protein, domain 1"/>
    <property type="match status" value="1"/>
</dbReference>
<reference evidence="1 2" key="1">
    <citation type="submission" date="2019-09" db="EMBL/GenBank/DDBJ databases">
        <title>Phylogeny of genus Pseudoclavibacter and closely related genus.</title>
        <authorList>
            <person name="Li Y."/>
        </authorList>
    </citation>
    <scope>NUCLEOTIDE SEQUENCE [LARGE SCALE GENOMIC DNA]</scope>
    <source>
        <strain evidence="1 2">DSM 23821</strain>
    </source>
</reference>